<proteinExistence type="predicted"/>
<protein>
    <submittedName>
        <fullName evidence="1">Uncharacterized protein</fullName>
    </submittedName>
</protein>
<accession>G7QCA0</accession>
<dbReference type="Proteomes" id="UP000004662">
    <property type="component" value="Chromosome"/>
</dbReference>
<dbReference type="RefSeq" id="WP_009182870.1">
    <property type="nucleotide sequence ID" value="NZ_CM001368.1"/>
</dbReference>
<dbReference type="OrthoDB" id="9953697at2"/>
<evidence type="ECO:0000313" key="2">
    <source>
        <dbReference type="Proteomes" id="UP000004662"/>
    </source>
</evidence>
<organism evidence="1 2">
    <name type="scientific">Solidesulfovibrio carbinoliphilus subsp. oakridgensis</name>
    <dbReference type="NCBI Taxonomy" id="694327"/>
    <lineage>
        <taxon>Bacteria</taxon>
        <taxon>Pseudomonadati</taxon>
        <taxon>Thermodesulfobacteriota</taxon>
        <taxon>Desulfovibrionia</taxon>
        <taxon>Desulfovibrionales</taxon>
        <taxon>Desulfovibrionaceae</taxon>
        <taxon>Solidesulfovibrio</taxon>
    </lineage>
</organism>
<gene>
    <name evidence="1" type="ORF">DFW101_3550</name>
</gene>
<sequence>MQTLNVSVEKDAAGLLVTIVCVDRAAAHFRRFRRPTGTSRAEIVREAERMALERWPGGIMWRLALPLGDCGHVE</sequence>
<reference evidence="2" key="1">
    <citation type="journal article" date="2015" name="Genome Announc.">
        <title>High-Quality Draft Genome Sequence of Desulfovibrio carbinoliphilus FW-101-2B, an Organic Acid-Oxidizing Sulfate-Reducing Bacterium Isolated from Uranium(VI)-Contaminated Groundwater.</title>
        <authorList>
            <person name="Ramsay B.D."/>
            <person name="Hwang C."/>
            <person name="Woo H.L."/>
            <person name="Carroll S.L."/>
            <person name="Lucas S."/>
            <person name="Han J."/>
            <person name="Lapidus A.L."/>
            <person name="Cheng J.F."/>
            <person name="Goodwin L.A."/>
            <person name="Pitluck S."/>
            <person name="Peters L."/>
            <person name="Chertkov O."/>
            <person name="Held B."/>
            <person name="Detter J.C."/>
            <person name="Han C.S."/>
            <person name="Tapia R."/>
            <person name="Land M.L."/>
            <person name="Hauser L.J."/>
            <person name="Kyrpides N.C."/>
            <person name="Ivanova N.N."/>
            <person name="Mikhailova N."/>
            <person name="Pagani I."/>
            <person name="Woyke T."/>
            <person name="Arkin A.P."/>
            <person name="Dehal P."/>
            <person name="Chivian D."/>
            <person name="Criddle C.S."/>
            <person name="Wu W."/>
            <person name="Chakraborty R."/>
            <person name="Hazen T.C."/>
            <person name="Fields M.W."/>
        </authorList>
    </citation>
    <scope>NUCLEOTIDE SEQUENCE [LARGE SCALE GENOMIC DNA]</scope>
    <source>
        <strain evidence="2">FW-101-2B</strain>
    </source>
</reference>
<keyword evidence="2" id="KW-1185">Reference proteome</keyword>
<dbReference type="HOGENOM" id="CLU_2681777_0_0_7"/>
<dbReference type="STRING" id="694327.DFW101_3550"/>
<evidence type="ECO:0000313" key="1">
    <source>
        <dbReference type="EMBL" id="EHJ49546.1"/>
    </source>
</evidence>
<name>G7QCA0_9BACT</name>
<dbReference type="EMBL" id="CM001368">
    <property type="protein sequence ID" value="EHJ49546.1"/>
    <property type="molecule type" value="Genomic_DNA"/>
</dbReference>
<dbReference type="AlphaFoldDB" id="G7QCA0"/>